<keyword evidence="1" id="KW-0472">Membrane</keyword>
<gene>
    <name evidence="2" type="ORF">ThesuDRAFT_01211</name>
</gene>
<proteinExistence type="predicted"/>
<evidence type="ECO:0008006" key="4">
    <source>
        <dbReference type="Google" id="ProtNLM"/>
    </source>
</evidence>
<keyword evidence="1" id="KW-0812">Transmembrane</keyword>
<keyword evidence="1" id="KW-1133">Transmembrane helix</keyword>
<dbReference type="HOGENOM" id="CLU_2036950_0_0_9"/>
<protein>
    <recommendedName>
        <fullName evidence="4">DUF4363 domain-containing protein</fullName>
    </recommendedName>
</protein>
<dbReference type="RefSeq" id="WP_006903476.1">
    <property type="nucleotide sequence ID" value="NZ_JH976535.1"/>
</dbReference>
<dbReference type="InterPro" id="IPR025373">
    <property type="entry name" value="DUF4363"/>
</dbReference>
<evidence type="ECO:0000313" key="3">
    <source>
        <dbReference type="Proteomes" id="UP000005710"/>
    </source>
</evidence>
<keyword evidence="3" id="KW-1185">Reference proteome</keyword>
<name>K6Q327_9FIRM</name>
<dbReference type="OrthoDB" id="2083654at2"/>
<feature type="transmembrane region" description="Helical" evidence="1">
    <location>
        <begin position="6"/>
        <end position="26"/>
    </location>
</feature>
<dbReference type="Proteomes" id="UP000005710">
    <property type="component" value="Unassembled WGS sequence"/>
</dbReference>
<reference evidence="2" key="1">
    <citation type="submission" date="2010-10" db="EMBL/GenBank/DDBJ databases">
        <authorList>
            <consortium name="US DOE Joint Genome Institute (JGI-PGF)"/>
            <person name="Lucas S."/>
            <person name="Copeland A."/>
            <person name="Lapidus A."/>
            <person name="Bruce D."/>
            <person name="Goodwin L."/>
            <person name="Pitluck S."/>
            <person name="Kyrpides N."/>
            <person name="Mavromatis K."/>
            <person name="Detter J.C."/>
            <person name="Han C."/>
            <person name="Land M."/>
            <person name="Hauser L."/>
            <person name="Markowitz V."/>
            <person name="Cheng J.-F."/>
            <person name="Hugenholtz P."/>
            <person name="Woyke T."/>
            <person name="Wu D."/>
            <person name="Pukall R."/>
            <person name="Wahrenburg C."/>
            <person name="Brambilla E."/>
            <person name="Klenk H.-P."/>
            <person name="Eisen J.A."/>
        </authorList>
    </citation>
    <scope>NUCLEOTIDE SEQUENCE [LARGE SCALE GENOMIC DNA]</scope>
    <source>
        <strain evidence="2">DSM 13965</strain>
    </source>
</reference>
<dbReference type="Pfam" id="PF14276">
    <property type="entry name" value="DUF4363"/>
    <property type="match status" value="1"/>
</dbReference>
<dbReference type="EMBL" id="AENY02000002">
    <property type="protein sequence ID" value="EKP95459.1"/>
    <property type="molecule type" value="Genomic_DNA"/>
</dbReference>
<accession>K6Q327</accession>
<evidence type="ECO:0000256" key="1">
    <source>
        <dbReference type="SAM" id="Phobius"/>
    </source>
</evidence>
<reference evidence="2" key="2">
    <citation type="submission" date="2012-10" db="EMBL/GenBank/DDBJ databases">
        <title>Improved high-quality draft of Thermaerobacter subterraneus C21, DSM 13965.</title>
        <authorList>
            <consortium name="DOE Joint Genome Institute"/>
            <person name="Eisen J."/>
            <person name="Huntemann M."/>
            <person name="Wei C.-L."/>
            <person name="Han J."/>
            <person name="Detter J.C."/>
            <person name="Han C."/>
            <person name="Tapia R."/>
            <person name="Chen A."/>
            <person name="Kyrpides N."/>
            <person name="Mavromatis K."/>
            <person name="Markowitz V."/>
            <person name="Szeto E."/>
            <person name="Ivanova N."/>
            <person name="Mikhailova N."/>
            <person name="Ovchinnikova G."/>
            <person name="Pagani I."/>
            <person name="Pati A."/>
            <person name="Goodwin L."/>
            <person name="Nordberg H.P."/>
            <person name="Cantor M.N."/>
            <person name="Hua S.X."/>
            <person name="Woyke T."/>
            <person name="Eisen J."/>
            <person name="Klenk H.-P."/>
        </authorList>
    </citation>
    <scope>NUCLEOTIDE SEQUENCE [LARGE SCALE GENOMIC DNA]</scope>
    <source>
        <strain evidence="2">DSM 13965</strain>
    </source>
</reference>
<comment type="caution">
    <text evidence="2">The sequence shown here is derived from an EMBL/GenBank/DDBJ whole genome shotgun (WGS) entry which is preliminary data.</text>
</comment>
<dbReference type="AlphaFoldDB" id="K6Q327"/>
<evidence type="ECO:0000313" key="2">
    <source>
        <dbReference type="EMBL" id="EKP95459.1"/>
    </source>
</evidence>
<dbReference type="STRING" id="867903.ThesuDRAFT_01211"/>
<organism evidence="2 3">
    <name type="scientific">Thermaerobacter subterraneus DSM 13965</name>
    <dbReference type="NCBI Taxonomy" id="867903"/>
    <lineage>
        <taxon>Bacteria</taxon>
        <taxon>Bacillati</taxon>
        <taxon>Bacillota</taxon>
        <taxon>Clostridia</taxon>
        <taxon>Eubacteriales</taxon>
        <taxon>Clostridiales Family XVII. Incertae Sedis</taxon>
        <taxon>Thermaerobacter</taxon>
    </lineage>
</organism>
<sequence>MKARRYIIVTLLVIMGIALGVAPTYFRKPLTPSGSIGQGIQATREAVQAEDWQRAAALAARLESEWKRVRVPVAVNSDATAIRDFEAQLATLRAAIELQDKSEAITALALMTTLIEDIGTY</sequence>